<feature type="non-terminal residue" evidence="1">
    <location>
        <position position="1"/>
    </location>
</feature>
<proteinExistence type="predicted"/>
<dbReference type="Proteomes" id="UP001206925">
    <property type="component" value="Unassembled WGS sequence"/>
</dbReference>
<sequence length="119" mass="14543">KKERRFSGLTHPPPMLIVYISFKRRDKVLDWLFSNKLVSCLKFELEVLFANAKSPRYYHMRTYTTWKLTLFGCTVTVEPPECKEYPNEWICIFIFDILQVVYWFHHFQTRWIGICKQWV</sequence>
<name>A0AAD5CYQ5_AMBAR</name>
<gene>
    <name evidence="1" type="ORF">M8C21_009907</name>
</gene>
<protein>
    <submittedName>
        <fullName evidence="1">Uncharacterized protein</fullName>
    </submittedName>
</protein>
<organism evidence="1 2">
    <name type="scientific">Ambrosia artemisiifolia</name>
    <name type="common">Common ragweed</name>
    <dbReference type="NCBI Taxonomy" id="4212"/>
    <lineage>
        <taxon>Eukaryota</taxon>
        <taxon>Viridiplantae</taxon>
        <taxon>Streptophyta</taxon>
        <taxon>Embryophyta</taxon>
        <taxon>Tracheophyta</taxon>
        <taxon>Spermatophyta</taxon>
        <taxon>Magnoliopsida</taxon>
        <taxon>eudicotyledons</taxon>
        <taxon>Gunneridae</taxon>
        <taxon>Pentapetalae</taxon>
        <taxon>asterids</taxon>
        <taxon>campanulids</taxon>
        <taxon>Asterales</taxon>
        <taxon>Asteraceae</taxon>
        <taxon>Asteroideae</taxon>
        <taxon>Heliantheae alliance</taxon>
        <taxon>Heliantheae</taxon>
        <taxon>Ambrosia</taxon>
    </lineage>
</organism>
<dbReference type="InterPro" id="IPR036385">
    <property type="entry name" value="RuBisCO_ssu_sf"/>
</dbReference>
<evidence type="ECO:0000313" key="2">
    <source>
        <dbReference type="Proteomes" id="UP001206925"/>
    </source>
</evidence>
<dbReference type="SUPFAM" id="SSF55239">
    <property type="entry name" value="RuBisCO, small subunit"/>
    <property type="match status" value="1"/>
</dbReference>
<accession>A0AAD5CYQ5</accession>
<dbReference type="Gene3D" id="3.30.190.10">
    <property type="entry name" value="Ribulose bisphosphate carboxylase, small subunit"/>
    <property type="match status" value="1"/>
</dbReference>
<feature type="non-terminal residue" evidence="1">
    <location>
        <position position="119"/>
    </location>
</feature>
<evidence type="ECO:0000313" key="1">
    <source>
        <dbReference type="EMBL" id="KAI7749001.1"/>
    </source>
</evidence>
<reference evidence="1" key="1">
    <citation type="submission" date="2022-06" db="EMBL/GenBank/DDBJ databases">
        <title>Uncovering the hologenomic basis of an extraordinary plant invasion.</title>
        <authorList>
            <person name="Bieker V.C."/>
            <person name="Martin M.D."/>
            <person name="Gilbert T."/>
            <person name="Hodgins K."/>
            <person name="Battlay P."/>
            <person name="Petersen B."/>
            <person name="Wilson J."/>
        </authorList>
    </citation>
    <scope>NUCLEOTIDE SEQUENCE</scope>
    <source>
        <strain evidence="1">AA19_3_7</strain>
        <tissue evidence="1">Leaf</tissue>
    </source>
</reference>
<keyword evidence="2" id="KW-1185">Reference proteome</keyword>
<dbReference type="AlphaFoldDB" id="A0AAD5CYQ5"/>
<dbReference type="EMBL" id="JAMZMK010006417">
    <property type="protein sequence ID" value="KAI7749001.1"/>
    <property type="molecule type" value="Genomic_DNA"/>
</dbReference>
<comment type="caution">
    <text evidence="1">The sequence shown here is derived from an EMBL/GenBank/DDBJ whole genome shotgun (WGS) entry which is preliminary data.</text>
</comment>